<dbReference type="Gene3D" id="2.60.40.1120">
    <property type="entry name" value="Carboxypeptidase-like, regulatory domain"/>
    <property type="match status" value="1"/>
</dbReference>
<evidence type="ECO:0000256" key="1">
    <source>
        <dbReference type="SAM" id="SignalP"/>
    </source>
</evidence>
<organism evidence="2 3">
    <name type="scientific">Mucilaginibacter boryungensis</name>
    <dbReference type="NCBI Taxonomy" id="768480"/>
    <lineage>
        <taxon>Bacteria</taxon>
        <taxon>Pseudomonadati</taxon>
        <taxon>Bacteroidota</taxon>
        <taxon>Sphingobacteriia</taxon>
        <taxon>Sphingobacteriales</taxon>
        <taxon>Sphingobacteriaceae</taxon>
        <taxon>Mucilaginibacter</taxon>
    </lineage>
</organism>
<keyword evidence="3" id="KW-1185">Reference proteome</keyword>
<comment type="caution">
    <text evidence="2">The sequence shown here is derived from an EMBL/GenBank/DDBJ whole genome shotgun (WGS) entry which is preliminary data.</text>
</comment>
<reference evidence="2 3" key="1">
    <citation type="submission" date="2020-10" db="EMBL/GenBank/DDBJ databases">
        <title>Mucilaginibacter mali sp. nov., isolated from rhizosphere soil of apple orchard.</title>
        <authorList>
            <person name="Lee J.-S."/>
            <person name="Kim H.S."/>
            <person name="Kim J.-S."/>
        </authorList>
    </citation>
    <scope>NUCLEOTIDE SEQUENCE [LARGE SCALE GENOMIC DNA]</scope>
    <source>
        <strain evidence="2 3">KCTC 23157</strain>
    </source>
</reference>
<dbReference type="EMBL" id="JADFFM010000001">
    <property type="protein sequence ID" value="MBE9665057.1"/>
    <property type="molecule type" value="Genomic_DNA"/>
</dbReference>
<sequence length="818" mass="93952">MSKFLRLLVILLFALKAAGQTYQLSGRITDLQNKPIGFASIYIKNTTYGTSANENGYYSFNLKAGNYNVIYRFVGYKERIENITIGNHDELRDVKMIPDSFLLKTVNIRSQRGNAGKEIMRQVINKREFYLNQVKEYSAVVYIKGVQKLVKAPKKLLGRDVSNILELDSTGKGILYQSESLSNYSFKQPNKVKEEMIASKVAGQNTAFSYNKASDMKVNFYHNLFHVPGLSARGFVSPVASEAMLFYNYKLLGSTTENGKTIDKIQVIPKRRHDPVFRGVIYIVEDDWRIYGSDLLITKDANINLVDTLEISQQYMPVRDSIWMPGATQFNFKGDVLGFKFEGYYAVIFNNYNLDPQFPDGYFNAEIMRIDTAANKKDSNYWAQTRPLPLTLQEAKDYRKKDSITTIRQSLPYLDSLEHANNQLSPFNFTITGYQHSNRVKGEAFYVYPFYQTIYFNTVEGYGLIPKVKFTKTFKNGSSYAITPALRYGFSNKMFNANVNFAYHYDPPHKGTYFVAFGSDILDLSDVGTRSLTFNTLSTLLSESNFVKYYRSRYGRLGWEHELADGILFNTELSYATRDQLYNTSANHWFDNPNKQYTSNNPLTPLEESPLFPHHNALTFKASLLFTFDQRYVTRPTGRVYEQPKLPQLRLNYRKGVSGILNSGVDYDLVSADIFDDRVSEGLLGFSSYKISAGTFLNSNKLYFMDFNHFLGNQGTVFDPTIGSFRYLPFYTNSANSAFVEAHFEHNFTGNLLNNIPGVRSLKLEEVIGANYLTERNKNNYYEFYFGIKRLFLRFDYGFAYNGNRKVTQGIRIFYGLK</sequence>
<evidence type="ECO:0000313" key="3">
    <source>
        <dbReference type="Proteomes" id="UP000632774"/>
    </source>
</evidence>
<dbReference type="RefSeq" id="WP_194104473.1">
    <property type="nucleotide sequence ID" value="NZ_JADFFM010000001.1"/>
</dbReference>
<accession>A0ABR9XCC9</accession>
<protein>
    <submittedName>
        <fullName evidence="2">Carboxypeptidase-like regulatory domain-containing protein</fullName>
    </submittedName>
</protein>
<dbReference type="Pfam" id="PF13715">
    <property type="entry name" value="CarbopepD_reg_2"/>
    <property type="match status" value="1"/>
</dbReference>
<dbReference type="SUPFAM" id="SSF49464">
    <property type="entry name" value="Carboxypeptidase regulatory domain-like"/>
    <property type="match status" value="1"/>
</dbReference>
<feature type="signal peptide" evidence="1">
    <location>
        <begin position="1"/>
        <end position="19"/>
    </location>
</feature>
<dbReference type="Proteomes" id="UP000632774">
    <property type="component" value="Unassembled WGS sequence"/>
</dbReference>
<dbReference type="Gene3D" id="2.50.20.10">
    <property type="entry name" value="Lipoprotein localisation LolA/LolB/LppX"/>
    <property type="match status" value="1"/>
</dbReference>
<gene>
    <name evidence="2" type="ORF">IRJ18_01705</name>
</gene>
<keyword evidence="1" id="KW-0732">Signal</keyword>
<dbReference type="InterPro" id="IPR008969">
    <property type="entry name" value="CarboxyPept-like_regulatory"/>
</dbReference>
<proteinExistence type="predicted"/>
<dbReference type="Pfam" id="PF18939">
    <property type="entry name" value="DUF5686"/>
    <property type="match status" value="1"/>
</dbReference>
<dbReference type="InterPro" id="IPR043741">
    <property type="entry name" value="DUF5686"/>
</dbReference>
<name>A0ABR9XCC9_9SPHI</name>
<feature type="chain" id="PRO_5046266981" evidence="1">
    <location>
        <begin position="20"/>
        <end position="818"/>
    </location>
</feature>
<evidence type="ECO:0000313" key="2">
    <source>
        <dbReference type="EMBL" id="MBE9665057.1"/>
    </source>
</evidence>